<dbReference type="Proteomes" id="UP001431532">
    <property type="component" value="Unassembled WGS sequence"/>
</dbReference>
<proteinExistence type="inferred from homology"/>
<organism evidence="5 6">
    <name type="scientific">Peloplasma aerotolerans</name>
    <dbReference type="NCBI Taxonomy" id="3044389"/>
    <lineage>
        <taxon>Bacteria</taxon>
        <taxon>Bacillati</taxon>
        <taxon>Mycoplasmatota</taxon>
        <taxon>Mollicutes</taxon>
        <taxon>Acholeplasmatales</taxon>
        <taxon>Acholeplasmataceae</taxon>
        <taxon>Peloplasma</taxon>
    </lineage>
</organism>
<comment type="caution">
    <text evidence="5">The sequence shown here is derived from an EMBL/GenBank/DDBJ whole genome shotgun (WGS) entry which is preliminary data.</text>
</comment>
<sequence>MANILLARGILDHPNIYEHVKDYIKASDIVLVVAFSFFERQFLNEESYQEFYSKGGEYYEKMVNTFSAFKIPEKQIKWLNYYQDNHETAIEKINQADIIYFPGGAPDLMMNRIQEFSIKEALESHRGLFIGSSAGAMIQFKQYHISPDGDYYKFSYEEGLDLLSGFSIEVHYRRRKKQKSGMRKVHRAYGHDIYAIPDDGAIIVDQKSVKCIQSARKIYNEKGIYRGKKL</sequence>
<evidence type="ECO:0000256" key="3">
    <source>
        <dbReference type="ARBA" id="ARBA00022801"/>
    </source>
</evidence>
<comment type="similarity">
    <text evidence="1">Belongs to the peptidase S51 family.</text>
</comment>
<protein>
    <submittedName>
        <fullName evidence="5">Type 1 glutamine amidotransferase-like domain-containing protein</fullName>
    </submittedName>
</protein>
<keyword evidence="4" id="KW-0720">Serine protease</keyword>
<gene>
    <name evidence="5" type="ORF">QJ521_08485</name>
</gene>
<dbReference type="SUPFAM" id="SSF52317">
    <property type="entry name" value="Class I glutamine amidotransferase-like"/>
    <property type="match status" value="1"/>
</dbReference>
<dbReference type="EMBL" id="JASCXW010000037">
    <property type="protein sequence ID" value="MDI6453603.1"/>
    <property type="molecule type" value="Genomic_DNA"/>
</dbReference>
<keyword evidence="6" id="KW-1185">Reference proteome</keyword>
<dbReference type="Gene3D" id="3.40.50.880">
    <property type="match status" value="1"/>
</dbReference>
<evidence type="ECO:0000313" key="5">
    <source>
        <dbReference type="EMBL" id="MDI6453603.1"/>
    </source>
</evidence>
<evidence type="ECO:0000256" key="1">
    <source>
        <dbReference type="ARBA" id="ARBA00006534"/>
    </source>
</evidence>
<name>A0AAW6UBR7_9MOLU</name>
<dbReference type="AlphaFoldDB" id="A0AAW6UBR7"/>
<keyword evidence="2" id="KW-0645">Protease</keyword>
<dbReference type="Pfam" id="PF03575">
    <property type="entry name" value="Peptidase_S51"/>
    <property type="match status" value="1"/>
</dbReference>
<keyword evidence="3" id="KW-0378">Hydrolase</keyword>
<dbReference type="GO" id="GO:0008236">
    <property type="term" value="F:serine-type peptidase activity"/>
    <property type="evidence" value="ECO:0007669"/>
    <property type="project" value="UniProtKB-KW"/>
</dbReference>
<dbReference type="InterPro" id="IPR029062">
    <property type="entry name" value="Class_I_gatase-like"/>
</dbReference>
<dbReference type="RefSeq" id="WP_282840039.1">
    <property type="nucleotide sequence ID" value="NZ_JASCXW010000037.1"/>
</dbReference>
<dbReference type="GO" id="GO:0006508">
    <property type="term" value="P:proteolysis"/>
    <property type="evidence" value="ECO:0007669"/>
    <property type="project" value="UniProtKB-KW"/>
</dbReference>
<evidence type="ECO:0000313" key="6">
    <source>
        <dbReference type="Proteomes" id="UP001431532"/>
    </source>
</evidence>
<reference evidence="5" key="1">
    <citation type="submission" date="2023-05" db="EMBL/GenBank/DDBJ databases">
        <title>Mariniplasma microaerophilum sp. nov., a novel anaerobic mollicute isolated from terrestrial mud volcano, Taman Peninsula, Russia.</title>
        <authorList>
            <person name="Khomyakova M.A."/>
            <person name="Merkel A.Y."/>
            <person name="Slobodkin A.I."/>
        </authorList>
    </citation>
    <scope>NUCLEOTIDE SEQUENCE</scope>
    <source>
        <strain evidence="5">M4Ah</strain>
    </source>
</reference>
<dbReference type="InterPro" id="IPR005320">
    <property type="entry name" value="Peptidase_S51"/>
</dbReference>
<evidence type="ECO:0000256" key="2">
    <source>
        <dbReference type="ARBA" id="ARBA00022670"/>
    </source>
</evidence>
<evidence type="ECO:0000256" key="4">
    <source>
        <dbReference type="ARBA" id="ARBA00022825"/>
    </source>
</evidence>
<accession>A0AAW6UBR7</accession>
<keyword evidence="5" id="KW-0315">Glutamine amidotransferase</keyword>